<name>A0AAW5V4T3_9LEPT</name>
<evidence type="ECO:0000259" key="3">
    <source>
        <dbReference type="Pfam" id="PF13439"/>
    </source>
</evidence>
<dbReference type="CDD" id="cd03809">
    <property type="entry name" value="GT4_MtfB-like"/>
    <property type="match status" value="1"/>
</dbReference>
<evidence type="ECO:0000313" key="4">
    <source>
        <dbReference type="EMBL" id="MCW7513962.1"/>
    </source>
</evidence>
<proteinExistence type="predicted"/>
<dbReference type="PANTHER" id="PTHR46401">
    <property type="entry name" value="GLYCOSYLTRANSFERASE WBBK-RELATED"/>
    <property type="match status" value="1"/>
</dbReference>
<dbReference type="InterPro" id="IPR028098">
    <property type="entry name" value="Glyco_trans_4-like_N"/>
</dbReference>
<dbReference type="RefSeq" id="WP_135652721.1">
    <property type="nucleotide sequence ID" value="NZ_JAMQPS010000001.1"/>
</dbReference>
<sequence>MQKKIGYDARMIENSGIGIRIQHILKFWPLSEKDAKLYLFGDPILLKKYEVPKHAEIIEYKTKIYSPKEFLGHPMMAEMDVLDIPHFNVPLKYLRKCIVTIHDLIPYHFKETHNSIVKRLYLQIVFRSIQWFAKTIIAVSNYTKEDLIKSFGYRRDRITVVYNGIDLKNFSKRSETQLEVFLKKQKLPKEYLFTVGIGKSHKNFPFLLTQLESLWNDKQLKLPLVVGGISKEIPKDLLEFQKQNPKRIYFLPHLPYNELPLAYQGATLFVYPSLFEGFGFPVLEAQAIGTPVLSSNATVLPEVLGKGFEAFDPKEPISFSKQVLSLLKDKTRLVELRKLGKENAKSFTWSYAMKTLEVLYKKQLG</sequence>
<dbReference type="Pfam" id="PF00534">
    <property type="entry name" value="Glycos_transf_1"/>
    <property type="match status" value="1"/>
</dbReference>
<dbReference type="PANTHER" id="PTHR46401:SF2">
    <property type="entry name" value="GLYCOSYLTRANSFERASE WBBK-RELATED"/>
    <property type="match status" value="1"/>
</dbReference>
<dbReference type="Gene3D" id="3.40.50.2000">
    <property type="entry name" value="Glycogen Phosphorylase B"/>
    <property type="match status" value="2"/>
</dbReference>
<evidence type="ECO:0000313" key="5">
    <source>
        <dbReference type="Proteomes" id="UP001209694"/>
    </source>
</evidence>
<dbReference type="GO" id="GO:0016757">
    <property type="term" value="F:glycosyltransferase activity"/>
    <property type="evidence" value="ECO:0007669"/>
    <property type="project" value="InterPro"/>
</dbReference>
<dbReference type="GO" id="GO:0009103">
    <property type="term" value="P:lipopolysaccharide biosynthetic process"/>
    <property type="evidence" value="ECO:0007669"/>
    <property type="project" value="TreeGrafter"/>
</dbReference>
<organism evidence="4 5">
    <name type="scientific">Leptospira levettii</name>
    <dbReference type="NCBI Taxonomy" id="2023178"/>
    <lineage>
        <taxon>Bacteria</taxon>
        <taxon>Pseudomonadati</taxon>
        <taxon>Spirochaetota</taxon>
        <taxon>Spirochaetia</taxon>
        <taxon>Leptospirales</taxon>
        <taxon>Leptospiraceae</taxon>
        <taxon>Leptospira</taxon>
    </lineage>
</organism>
<protein>
    <submittedName>
        <fullName evidence="4">Glycosyltransferase family 4 protein</fullName>
    </submittedName>
</protein>
<dbReference type="AlphaFoldDB" id="A0AAW5V4T3"/>
<feature type="domain" description="Glycosyl transferase family 1" evidence="2">
    <location>
        <begin position="187"/>
        <end position="345"/>
    </location>
</feature>
<feature type="domain" description="Glycosyltransferase subfamily 4-like N-terminal" evidence="3">
    <location>
        <begin position="95"/>
        <end position="168"/>
    </location>
</feature>
<dbReference type="SUPFAM" id="SSF53756">
    <property type="entry name" value="UDP-Glycosyltransferase/glycogen phosphorylase"/>
    <property type="match status" value="1"/>
</dbReference>
<accession>A0AAW5V4T3</accession>
<dbReference type="Pfam" id="PF13439">
    <property type="entry name" value="Glyco_transf_4"/>
    <property type="match status" value="1"/>
</dbReference>
<dbReference type="Proteomes" id="UP001209694">
    <property type="component" value="Unassembled WGS sequence"/>
</dbReference>
<reference evidence="4" key="1">
    <citation type="submission" date="2022-06" db="EMBL/GenBank/DDBJ databases">
        <title>Leptospira isolates from biofilms formed at urban environments.</title>
        <authorList>
            <person name="Ribeiro P.S."/>
            <person name="Sousa T."/>
            <person name="Carvalho N."/>
            <person name="Aburjaile F."/>
            <person name="Neves F."/>
            <person name="Oliveira D."/>
            <person name="Blanco L."/>
            <person name="Lima J."/>
            <person name="Costa F."/>
            <person name="Brenig B."/>
            <person name="Soares S."/>
            <person name="Ramos R."/>
            <person name="Goes-Neto A."/>
            <person name="Matiuzzi M."/>
            <person name="Azevedo V."/>
            <person name="Ristow P."/>
        </authorList>
    </citation>
    <scope>NUCLEOTIDE SEQUENCE</scope>
    <source>
        <strain evidence="4">VSF7</strain>
    </source>
</reference>
<evidence type="ECO:0000256" key="1">
    <source>
        <dbReference type="ARBA" id="ARBA00022679"/>
    </source>
</evidence>
<gene>
    <name evidence="4" type="ORF">ND810_02260</name>
</gene>
<dbReference type="EMBL" id="JAMQQD010000001">
    <property type="protein sequence ID" value="MCW7513962.1"/>
    <property type="molecule type" value="Genomic_DNA"/>
</dbReference>
<comment type="caution">
    <text evidence="4">The sequence shown here is derived from an EMBL/GenBank/DDBJ whole genome shotgun (WGS) entry which is preliminary data.</text>
</comment>
<dbReference type="InterPro" id="IPR001296">
    <property type="entry name" value="Glyco_trans_1"/>
</dbReference>
<keyword evidence="1" id="KW-0808">Transferase</keyword>
<evidence type="ECO:0000259" key="2">
    <source>
        <dbReference type="Pfam" id="PF00534"/>
    </source>
</evidence>